<sequence length="147" mass="15060">MNRRLGTLAAVAVLPFALLGCTPSAPAAGSGQPAATGAAAPAAAAPKGGVSVADFCSKFGDDMILNSFAGAGDYGDLDREKAKRELRALGDAAPAEIKKDLSFVIDADVALINGEPGSPQRMTSPDYQAAMDRFTTWWTKNCGKPAS</sequence>
<dbReference type="PROSITE" id="PS51257">
    <property type="entry name" value="PROKAR_LIPOPROTEIN"/>
    <property type="match status" value="1"/>
</dbReference>
<name>A0A8J7GPD8_9ACTN</name>
<organism evidence="2 3">
    <name type="scientific">Longispora fulva</name>
    <dbReference type="NCBI Taxonomy" id="619741"/>
    <lineage>
        <taxon>Bacteria</taxon>
        <taxon>Bacillati</taxon>
        <taxon>Actinomycetota</taxon>
        <taxon>Actinomycetes</taxon>
        <taxon>Micromonosporales</taxon>
        <taxon>Micromonosporaceae</taxon>
        <taxon>Longispora</taxon>
    </lineage>
</organism>
<feature type="chain" id="PRO_5035293681" evidence="1">
    <location>
        <begin position="28"/>
        <end position="147"/>
    </location>
</feature>
<protein>
    <submittedName>
        <fullName evidence="2">Uncharacterized protein</fullName>
    </submittedName>
</protein>
<evidence type="ECO:0000313" key="2">
    <source>
        <dbReference type="EMBL" id="MBG6135463.1"/>
    </source>
</evidence>
<keyword evidence="1" id="KW-0732">Signal</keyword>
<feature type="signal peptide" evidence="1">
    <location>
        <begin position="1"/>
        <end position="27"/>
    </location>
</feature>
<dbReference type="EMBL" id="JADOUF010000001">
    <property type="protein sequence ID" value="MBG6135463.1"/>
    <property type="molecule type" value="Genomic_DNA"/>
</dbReference>
<dbReference type="AlphaFoldDB" id="A0A8J7GPD8"/>
<dbReference type="RefSeq" id="WP_197002567.1">
    <property type="nucleotide sequence ID" value="NZ_BONS01000003.1"/>
</dbReference>
<gene>
    <name evidence="2" type="ORF">IW245_001657</name>
</gene>
<comment type="caution">
    <text evidence="2">The sequence shown here is derived from an EMBL/GenBank/DDBJ whole genome shotgun (WGS) entry which is preliminary data.</text>
</comment>
<evidence type="ECO:0000256" key="1">
    <source>
        <dbReference type="SAM" id="SignalP"/>
    </source>
</evidence>
<reference evidence="2" key="1">
    <citation type="submission" date="2020-11" db="EMBL/GenBank/DDBJ databases">
        <title>Sequencing the genomes of 1000 actinobacteria strains.</title>
        <authorList>
            <person name="Klenk H.-P."/>
        </authorList>
    </citation>
    <scope>NUCLEOTIDE SEQUENCE</scope>
    <source>
        <strain evidence="2">DSM 45356</strain>
    </source>
</reference>
<dbReference type="Proteomes" id="UP000622552">
    <property type="component" value="Unassembled WGS sequence"/>
</dbReference>
<keyword evidence="3" id="KW-1185">Reference proteome</keyword>
<evidence type="ECO:0000313" key="3">
    <source>
        <dbReference type="Proteomes" id="UP000622552"/>
    </source>
</evidence>
<accession>A0A8J7GPD8</accession>
<proteinExistence type="predicted"/>